<keyword evidence="1" id="KW-1133">Transmembrane helix</keyword>
<evidence type="ECO:0000313" key="3">
    <source>
        <dbReference type="Proteomes" id="UP001565471"/>
    </source>
</evidence>
<accession>A0ABV4FAK0</accession>
<protein>
    <submittedName>
        <fullName evidence="2">Uncharacterized protein</fullName>
    </submittedName>
</protein>
<sequence length="132" mass="15127">MMLFVMLIFVAGFFVIALLTTPFLERDTNFMVIRIFLATLVFAMSSDVVGAYQKHRTAAREIKDIRTRLSMADRNGYPLPDVLLAMADYNAAVESAPESVPWSYKFYGASLDERWKQYQEDRAEARRQRGAS</sequence>
<gene>
    <name evidence="2" type="ORF">ABIF29_007288</name>
</gene>
<dbReference type="EMBL" id="JBGBZA010000002">
    <property type="protein sequence ID" value="MEY9320489.1"/>
    <property type="molecule type" value="Genomic_DNA"/>
</dbReference>
<feature type="transmembrane region" description="Helical" evidence="1">
    <location>
        <begin position="33"/>
        <end position="52"/>
    </location>
</feature>
<evidence type="ECO:0000313" key="2">
    <source>
        <dbReference type="EMBL" id="MEY9320489.1"/>
    </source>
</evidence>
<comment type="caution">
    <text evidence="2">The sequence shown here is derived from an EMBL/GenBank/DDBJ whole genome shotgun (WGS) entry which is preliminary data.</text>
</comment>
<keyword evidence="1" id="KW-0812">Transmembrane</keyword>
<proteinExistence type="predicted"/>
<dbReference type="Proteomes" id="UP001565471">
    <property type="component" value="Unassembled WGS sequence"/>
</dbReference>
<organism evidence="2 3">
    <name type="scientific">Bradyrhizobium elkanii</name>
    <dbReference type="NCBI Taxonomy" id="29448"/>
    <lineage>
        <taxon>Bacteria</taxon>
        <taxon>Pseudomonadati</taxon>
        <taxon>Pseudomonadota</taxon>
        <taxon>Alphaproteobacteria</taxon>
        <taxon>Hyphomicrobiales</taxon>
        <taxon>Nitrobacteraceae</taxon>
        <taxon>Bradyrhizobium</taxon>
    </lineage>
</organism>
<keyword evidence="3" id="KW-1185">Reference proteome</keyword>
<evidence type="ECO:0000256" key="1">
    <source>
        <dbReference type="SAM" id="Phobius"/>
    </source>
</evidence>
<keyword evidence="1" id="KW-0472">Membrane</keyword>
<dbReference type="RefSeq" id="WP_253576926.1">
    <property type="nucleotide sequence ID" value="NZ_JALJZB010000001.1"/>
</dbReference>
<reference evidence="2 3" key="1">
    <citation type="submission" date="2024-07" db="EMBL/GenBank/DDBJ databases">
        <title>Genomic Encyclopedia of Type Strains, Phase V (KMG-V): Genome sequencing to study the core and pangenomes of soil and plant-associated prokaryotes.</title>
        <authorList>
            <person name="Whitman W."/>
        </authorList>
    </citation>
    <scope>NUCLEOTIDE SEQUENCE [LARGE SCALE GENOMIC DNA]</scope>
    <source>
        <strain evidence="2 3">USDA 415</strain>
    </source>
</reference>
<name>A0ABV4FAK0_BRAEL</name>